<reference evidence="1" key="1">
    <citation type="submission" date="2023-06" db="EMBL/GenBank/DDBJ databases">
        <title>Identification and characterization of horizontal gene transfer across gut microbiota members of farm animals based on homology search.</title>
        <authorList>
            <person name="Schwarzerova J."/>
            <person name="Nykrynova M."/>
            <person name="Jureckova K."/>
            <person name="Cejkova D."/>
            <person name="Rychlik I."/>
        </authorList>
    </citation>
    <scope>NUCLEOTIDE SEQUENCE</scope>
    <source>
        <strain evidence="1">ET39</strain>
    </source>
</reference>
<accession>A0ABT7U909</accession>
<gene>
    <name evidence="1" type="ORF">QUV96_00540</name>
</gene>
<name>A0ABT7U909_9FIRM</name>
<evidence type="ECO:0000313" key="1">
    <source>
        <dbReference type="EMBL" id="MDM8156121.1"/>
    </source>
</evidence>
<dbReference type="EMBL" id="JAUDCG010000002">
    <property type="protein sequence ID" value="MDM8156121.1"/>
    <property type="molecule type" value="Genomic_DNA"/>
</dbReference>
<evidence type="ECO:0008006" key="3">
    <source>
        <dbReference type="Google" id="ProtNLM"/>
    </source>
</evidence>
<evidence type="ECO:0000313" key="2">
    <source>
        <dbReference type="Proteomes" id="UP001529340"/>
    </source>
</evidence>
<proteinExistence type="predicted"/>
<dbReference type="RefSeq" id="WP_289606594.1">
    <property type="nucleotide sequence ID" value="NZ_JAUDCG010000002.1"/>
</dbReference>
<dbReference type="Proteomes" id="UP001529340">
    <property type="component" value="Unassembled WGS sequence"/>
</dbReference>
<comment type="caution">
    <text evidence="1">The sequence shown here is derived from an EMBL/GenBank/DDBJ whole genome shotgun (WGS) entry which is preliminary data.</text>
</comment>
<keyword evidence="2" id="KW-1185">Reference proteome</keyword>
<protein>
    <recommendedName>
        <fullName evidence="3">YcxB family protein</fullName>
    </recommendedName>
</protein>
<sequence>MRMKSKYLKRWNLPPYGVKLDSIKSKPYPVLIAILFLGAALISLNQKVIGIAILVLACYQLGIGNNSVLCEFYDRYVVFYSTQDPDGCYILFWQDVAKWQYQCGLMQDTLRVLLKDGSKVEFSSLSRRKVEQYFRKYVPDVETPVTKQHV</sequence>
<organism evidence="1 2">
    <name type="scientific">Amedibacillus dolichus</name>
    <dbReference type="NCBI Taxonomy" id="31971"/>
    <lineage>
        <taxon>Bacteria</taxon>
        <taxon>Bacillati</taxon>
        <taxon>Bacillota</taxon>
        <taxon>Erysipelotrichia</taxon>
        <taxon>Erysipelotrichales</taxon>
        <taxon>Erysipelotrichaceae</taxon>
        <taxon>Amedibacillus</taxon>
    </lineage>
</organism>
<reference evidence="1" key="2">
    <citation type="submission" date="2023-06" db="EMBL/GenBank/DDBJ databases">
        <authorList>
            <person name="Zeman M."/>
            <person name="Kubasova T."/>
            <person name="Jahodarova E."/>
            <person name="Nykrynova M."/>
            <person name="Rychlik I."/>
        </authorList>
    </citation>
    <scope>NUCLEOTIDE SEQUENCE</scope>
    <source>
        <strain evidence="1">ET39</strain>
    </source>
</reference>